<keyword evidence="5" id="KW-1185">Reference proteome</keyword>
<dbReference type="SUPFAM" id="SSF56399">
    <property type="entry name" value="ADP-ribosylation"/>
    <property type="match status" value="1"/>
</dbReference>
<evidence type="ECO:0000313" key="5">
    <source>
        <dbReference type="Proteomes" id="UP000253741"/>
    </source>
</evidence>
<reference evidence="4 5" key="1">
    <citation type="submission" date="2018-07" db="EMBL/GenBank/DDBJ databases">
        <title>Streptomyces species from bats.</title>
        <authorList>
            <person name="Dunlap C."/>
        </authorList>
    </citation>
    <scope>NUCLEOTIDE SEQUENCE [LARGE SCALE GENOMIC DNA]</scope>
    <source>
        <strain evidence="4 5">AC230</strain>
    </source>
</reference>
<evidence type="ECO:0000256" key="2">
    <source>
        <dbReference type="SAM" id="SignalP"/>
    </source>
</evidence>
<evidence type="ECO:0000313" key="4">
    <source>
        <dbReference type="EMBL" id="RDG37264.1"/>
    </source>
</evidence>
<name>A0A370BAQ9_9ACTN</name>
<proteinExistence type="predicted"/>
<keyword evidence="2" id="KW-0732">Signal</keyword>
<dbReference type="InterPro" id="IPR048221">
    <property type="entry name" value="ScARP-like"/>
</dbReference>
<evidence type="ECO:0000259" key="3">
    <source>
        <dbReference type="Pfam" id="PF22596"/>
    </source>
</evidence>
<dbReference type="EMBL" id="QQNA01000112">
    <property type="protein sequence ID" value="RDG37264.1"/>
    <property type="molecule type" value="Genomic_DNA"/>
</dbReference>
<feature type="domain" description="Pierisin-like" evidence="3">
    <location>
        <begin position="96"/>
        <end position="217"/>
    </location>
</feature>
<feature type="compositionally biased region" description="Low complexity" evidence="1">
    <location>
        <begin position="34"/>
        <end position="47"/>
    </location>
</feature>
<accession>A0A370BAQ9</accession>
<sequence length="222" mass="23627">MHPMIASRNRRRAAALALSVSAVLLTASASASAIDTAPDPTADPTPASGTSGTSEAPRPTDLCPSVTDPLFAAADRGVEADRISPAPVWRADCKQLYRAESRAPEIVFEQGFLPKAPLTGAYDVTQHVLAGQDSPYVSATYDHDLYKQGAPVGFNYYIDAPGGIDVNRTIGATHKAAHREEVAFPGGVSRELIVGVCPVDKAKKTEIMAECQDNPHYKPWRG</sequence>
<dbReference type="NCBIfam" id="NF041482">
    <property type="entry name" value="ADPrt_Strmyces"/>
    <property type="match status" value="1"/>
</dbReference>
<dbReference type="Proteomes" id="UP000253741">
    <property type="component" value="Unassembled WGS sequence"/>
</dbReference>
<protein>
    <recommendedName>
        <fullName evidence="3">Pierisin-like domain-containing protein</fullName>
    </recommendedName>
</protein>
<comment type="caution">
    <text evidence="4">The sequence shown here is derived from an EMBL/GenBank/DDBJ whole genome shotgun (WGS) entry which is preliminary data.</text>
</comment>
<evidence type="ECO:0000256" key="1">
    <source>
        <dbReference type="SAM" id="MobiDB-lite"/>
    </source>
</evidence>
<organism evidence="4 5">
    <name type="scientific">Streptomyces corynorhini</name>
    <dbReference type="NCBI Taxonomy" id="2282652"/>
    <lineage>
        <taxon>Bacteria</taxon>
        <taxon>Bacillati</taxon>
        <taxon>Actinomycetota</taxon>
        <taxon>Actinomycetes</taxon>
        <taxon>Kitasatosporales</taxon>
        <taxon>Streptomycetaceae</taxon>
        <taxon>Streptomyces</taxon>
    </lineage>
</organism>
<dbReference type="AlphaFoldDB" id="A0A370BAQ9"/>
<feature type="signal peptide" evidence="2">
    <location>
        <begin position="1"/>
        <end position="33"/>
    </location>
</feature>
<gene>
    <name evidence="4" type="ORF">DVH02_15640</name>
</gene>
<dbReference type="InterPro" id="IPR054695">
    <property type="entry name" value="Pierisin-like_dom"/>
</dbReference>
<feature type="region of interest" description="Disordered" evidence="1">
    <location>
        <begin position="34"/>
        <end position="66"/>
    </location>
</feature>
<dbReference type="Gene3D" id="3.90.210.10">
    <property type="entry name" value="Heat-Labile Enterotoxin, subunit A"/>
    <property type="match status" value="1"/>
</dbReference>
<feature type="chain" id="PRO_5016885976" description="Pierisin-like domain-containing protein" evidence="2">
    <location>
        <begin position="34"/>
        <end position="222"/>
    </location>
</feature>
<dbReference type="Pfam" id="PF22596">
    <property type="entry name" value="Scabin-like"/>
    <property type="match status" value="1"/>
</dbReference>